<feature type="compositionally biased region" description="Acidic residues" evidence="1">
    <location>
        <begin position="351"/>
        <end position="367"/>
    </location>
</feature>
<reference evidence="3" key="1">
    <citation type="submission" date="2019-04" db="EMBL/GenBank/DDBJ databases">
        <title>Sequencing of skin fungus with MAO and IRED activity.</title>
        <authorList>
            <person name="Marsaioli A.J."/>
            <person name="Bonatto J.M.C."/>
            <person name="Reis Junior O."/>
        </authorList>
    </citation>
    <scope>NUCLEOTIDE SEQUENCE</scope>
    <source>
        <strain evidence="3">30M1</strain>
    </source>
</reference>
<dbReference type="AlphaFoldDB" id="A0A9P4TBX0"/>
<accession>A0A9P4TBX0</accession>
<feature type="compositionally biased region" description="Basic and acidic residues" evidence="1">
    <location>
        <begin position="378"/>
        <end position="391"/>
    </location>
</feature>
<name>A0A9P4TBX0_CURKU</name>
<dbReference type="EMBL" id="SWKU01000015">
    <property type="protein sequence ID" value="KAF3000283.1"/>
    <property type="molecule type" value="Genomic_DNA"/>
</dbReference>
<gene>
    <name evidence="3" type="ORF">E8E13_008408</name>
</gene>
<evidence type="ECO:0000256" key="1">
    <source>
        <dbReference type="SAM" id="MobiDB-lite"/>
    </source>
</evidence>
<feature type="chain" id="PRO_5040114164" evidence="2">
    <location>
        <begin position="20"/>
        <end position="414"/>
    </location>
</feature>
<sequence>MRFSFLAATVAGLLATTVARRLTSNASAGIDTLQLHIPARLVGRSSRENQPLADPASDEVWNKAVGKGRGMDCAMRGTDREAGWQLGERQNPLSAASQWTGGTAEVTKWFWHYNEVTGELCDMDIFGMKVIFKELKLPSEHQDGLQCFKLRHFSPEDPNSDGAPDSIKSQTYTVEGRTYKATGASNLIAMDIQHGVGIAIFGPEYSARRLYGQQLGSDDLPKLRALSDLYWAYWVDLHEKAGSKNTINNLNMYIVNDVHNEDTDSIITRVLDSRQKKRMQKWPGQYFEAQTPEGFALIGSPLGATIAYLLMQHKKDLGRKYIKGIRVLKNEDMGFTKAHRADLVFDIADYPPDEQMPDAPQDPDTEMPDAPPHQVRSFRRESKTSDDAPHSVIEEVLGPNNVLRTHTFIARDWI</sequence>
<proteinExistence type="predicted"/>
<feature type="region of interest" description="Disordered" evidence="1">
    <location>
        <begin position="349"/>
        <end position="391"/>
    </location>
</feature>
<dbReference type="Proteomes" id="UP000801428">
    <property type="component" value="Unassembled WGS sequence"/>
</dbReference>
<protein>
    <submittedName>
        <fullName evidence="3">Uncharacterized protein</fullName>
    </submittedName>
</protein>
<keyword evidence="2" id="KW-0732">Signal</keyword>
<evidence type="ECO:0000313" key="3">
    <source>
        <dbReference type="EMBL" id="KAF3000283.1"/>
    </source>
</evidence>
<feature type="signal peptide" evidence="2">
    <location>
        <begin position="1"/>
        <end position="19"/>
    </location>
</feature>
<dbReference type="OrthoDB" id="5337308at2759"/>
<comment type="caution">
    <text evidence="3">The sequence shown here is derived from an EMBL/GenBank/DDBJ whole genome shotgun (WGS) entry which is preliminary data.</text>
</comment>
<evidence type="ECO:0000313" key="4">
    <source>
        <dbReference type="Proteomes" id="UP000801428"/>
    </source>
</evidence>
<evidence type="ECO:0000256" key="2">
    <source>
        <dbReference type="SAM" id="SignalP"/>
    </source>
</evidence>
<keyword evidence="4" id="KW-1185">Reference proteome</keyword>
<organism evidence="3 4">
    <name type="scientific">Curvularia kusanoi</name>
    <name type="common">Cochliobolus kusanoi</name>
    <dbReference type="NCBI Taxonomy" id="90978"/>
    <lineage>
        <taxon>Eukaryota</taxon>
        <taxon>Fungi</taxon>
        <taxon>Dikarya</taxon>
        <taxon>Ascomycota</taxon>
        <taxon>Pezizomycotina</taxon>
        <taxon>Dothideomycetes</taxon>
        <taxon>Pleosporomycetidae</taxon>
        <taxon>Pleosporales</taxon>
        <taxon>Pleosporineae</taxon>
        <taxon>Pleosporaceae</taxon>
        <taxon>Curvularia</taxon>
    </lineage>
</organism>